<protein>
    <recommendedName>
        <fullName evidence="11">G protein-coupled receptor kinase</fullName>
        <ecNumber evidence="11">2.7.11.-</ecNumber>
    </recommendedName>
</protein>
<dbReference type="GO" id="GO:0007165">
    <property type="term" value="P:signal transduction"/>
    <property type="evidence" value="ECO:0007669"/>
    <property type="project" value="InterPro"/>
</dbReference>
<dbReference type="InterPro" id="IPR036305">
    <property type="entry name" value="RGS_sf"/>
</dbReference>
<feature type="domain" description="AGC-kinase C-terminal" evidence="15">
    <location>
        <begin position="434"/>
        <end position="499"/>
    </location>
</feature>
<dbReference type="Pfam" id="PF00615">
    <property type="entry name" value="RGS"/>
    <property type="match status" value="1"/>
</dbReference>
<dbReference type="EC" id="2.7.11.-" evidence="11"/>
<evidence type="ECO:0000259" key="13">
    <source>
        <dbReference type="PROSITE" id="PS50011"/>
    </source>
</evidence>
<dbReference type="SMART" id="SM00133">
    <property type="entry name" value="S_TK_X"/>
    <property type="match status" value="1"/>
</dbReference>
<name>A0A8C1RU07_CYPCA</name>
<accession>A0A8C1RU07</accession>
<keyword evidence="8 10" id="KW-0067">ATP-binding</keyword>
<dbReference type="GO" id="GO:0005737">
    <property type="term" value="C:cytoplasm"/>
    <property type="evidence" value="ECO:0007669"/>
    <property type="project" value="TreeGrafter"/>
</dbReference>
<feature type="active site" description="Proton acceptor" evidence="9">
    <location>
        <position position="296"/>
    </location>
</feature>
<dbReference type="SMART" id="SM00220">
    <property type="entry name" value="S_TKc"/>
    <property type="match status" value="1"/>
</dbReference>
<evidence type="ECO:0000256" key="7">
    <source>
        <dbReference type="ARBA" id="ARBA00022777"/>
    </source>
</evidence>
<evidence type="ECO:0000256" key="9">
    <source>
        <dbReference type="PIRSR" id="PIRSR600239-51"/>
    </source>
</evidence>
<proteinExistence type="inferred from homology"/>
<dbReference type="PROSITE" id="PS50011">
    <property type="entry name" value="PROTEIN_KINASE_DOM"/>
    <property type="match status" value="1"/>
</dbReference>
<keyword evidence="4" id="KW-0597">Phosphoprotein</keyword>
<dbReference type="InterPro" id="IPR000961">
    <property type="entry name" value="AGC-kinase_C"/>
</dbReference>
<dbReference type="PROSITE" id="PS00107">
    <property type="entry name" value="PROTEIN_KINASE_ATP"/>
    <property type="match status" value="1"/>
</dbReference>
<dbReference type="PANTHER" id="PTHR24355">
    <property type="entry name" value="G PROTEIN-COUPLED RECEPTOR KINASE/RIBOSOMAL PROTEIN S6 KINASE"/>
    <property type="match status" value="1"/>
</dbReference>
<dbReference type="InterPro" id="IPR017441">
    <property type="entry name" value="Protein_kinase_ATP_BS"/>
</dbReference>
<dbReference type="InterPro" id="IPR044926">
    <property type="entry name" value="RGS_subdomain_2"/>
</dbReference>
<feature type="domain" description="RGS" evidence="14">
    <location>
        <begin position="132"/>
        <end position="156"/>
    </location>
</feature>
<dbReference type="Gene3D" id="3.30.200.20">
    <property type="entry name" value="Phosphorylase Kinase, domain 1"/>
    <property type="match status" value="1"/>
</dbReference>
<evidence type="ECO:0000256" key="11">
    <source>
        <dbReference type="RuleBase" id="RU000308"/>
    </source>
</evidence>
<keyword evidence="17" id="KW-1185">Reference proteome</keyword>
<reference evidence="16" key="2">
    <citation type="submission" date="2025-09" db="UniProtKB">
        <authorList>
            <consortium name="Ensembl"/>
        </authorList>
    </citation>
    <scope>IDENTIFICATION</scope>
</reference>
<evidence type="ECO:0000256" key="12">
    <source>
        <dbReference type="SAM" id="Coils"/>
    </source>
</evidence>
<dbReference type="PROSITE" id="PS51285">
    <property type="entry name" value="AGC_KINASE_CTER"/>
    <property type="match status" value="1"/>
</dbReference>
<evidence type="ECO:0000256" key="2">
    <source>
        <dbReference type="ARBA" id="ARBA00009793"/>
    </source>
</evidence>
<evidence type="ECO:0000256" key="10">
    <source>
        <dbReference type="PROSITE-ProRule" id="PRU10141"/>
    </source>
</evidence>
<dbReference type="GO" id="GO:0050254">
    <property type="term" value="F:rhodopsin kinase activity"/>
    <property type="evidence" value="ECO:0007669"/>
    <property type="project" value="UniProtKB-ARBA"/>
</dbReference>
<organism evidence="16 17">
    <name type="scientific">Cyprinus carpio</name>
    <name type="common">Common carp</name>
    <dbReference type="NCBI Taxonomy" id="7962"/>
    <lineage>
        <taxon>Eukaryota</taxon>
        <taxon>Metazoa</taxon>
        <taxon>Chordata</taxon>
        <taxon>Craniata</taxon>
        <taxon>Vertebrata</taxon>
        <taxon>Euteleostomi</taxon>
        <taxon>Actinopterygii</taxon>
        <taxon>Neopterygii</taxon>
        <taxon>Teleostei</taxon>
        <taxon>Ostariophysi</taxon>
        <taxon>Cypriniformes</taxon>
        <taxon>Cyprinidae</taxon>
        <taxon>Cyprininae</taxon>
        <taxon>Cyprinus</taxon>
    </lineage>
</organism>
<evidence type="ECO:0000256" key="8">
    <source>
        <dbReference type="ARBA" id="ARBA00022840"/>
    </source>
</evidence>
<feature type="binding site" evidence="10">
    <location>
        <position position="209"/>
    </location>
    <ligand>
        <name>ATP</name>
        <dbReference type="ChEBI" id="CHEBI:30616"/>
    </ligand>
</feature>
<dbReference type="GO" id="GO:0005524">
    <property type="term" value="F:ATP binding"/>
    <property type="evidence" value="ECO:0007669"/>
    <property type="project" value="UniProtKB-UniRule"/>
</dbReference>
<dbReference type="GO" id="GO:0009966">
    <property type="term" value="P:regulation of signal transduction"/>
    <property type="evidence" value="ECO:0007669"/>
    <property type="project" value="TreeGrafter"/>
</dbReference>
<dbReference type="AlphaFoldDB" id="A0A8C1RU07"/>
<dbReference type="PRINTS" id="PR00717">
    <property type="entry name" value="GPCRKINASE"/>
</dbReference>
<feature type="domain" description="Protein kinase" evidence="13">
    <location>
        <begin position="171"/>
        <end position="433"/>
    </location>
</feature>
<comment type="catalytic activity">
    <reaction evidence="1">
        <text>[G-protein-coupled receptor] + ATP = [G-protein-coupled receptor]-phosphate + ADP + H(+)</text>
        <dbReference type="Rhea" id="RHEA:12008"/>
        <dbReference type="Rhea" id="RHEA-COMP:11260"/>
        <dbReference type="Rhea" id="RHEA-COMP:11261"/>
        <dbReference type="ChEBI" id="CHEBI:15378"/>
        <dbReference type="ChEBI" id="CHEBI:30616"/>
        <dbReference type="ChEBI" id="CHEBI:43176"/>
        <dbReference type="ChEBI" id="CHEBI:68546"/>
        <dbReference type="ChEBI" id="CHEBI:456216"/>
        <dbReference type="EC" id="2.7.11.16"/>
    </reaction>
</comment>
<dbReference type="CDD" id="cd05630">
    <property type="entry name" value="STKc_GRK6"/>
    <property type="match status" value="1"/>
</dbReference>
<evidence type="ECO:0000313" key="17">
    <source>
        <dbReference type="Proteomes" id="UP000694427"/>
    </source>
</evidence>
<keyword evidence="12" id="KW-0175">Coiled coil</keyword>
<sequence length="574" mass="65886">MKYEIENILRGGGNRKGKSKKWKQMLQFPHISLCEELRQTIEKDYNSLCERQPIGRLQFRQFCDTRPELRRCVKFLDVVAEYEVTPDEKRKEYGQEPKSTGHFRVCLWITILGCMSRHSLTLTLSQCFLSCRLIHDFLSMAPFADYLDSMYYSRFLQWKWLERQPVTKNTFRQYRVLGKGGFGEVCACQVRATGKMYACKKLEKKRIKKRKGESMALNEKQILEKVNSLFVVSLAYAYETKDALCLVLTLMNGGDLKFHIYHMGEAGFDEKRAVFYAAEICCGLEDLHCERIVYRDLKPENILLDDHGHIRISDLGLAVHVPEGQTIKGRVGTVGYMAPEVVKNERYTFSPDWWALGCLLYEMIQGQSPFQQRKKKIKREEVERLVKEVEEEYSSKFSEDAKSLCKMLLAKDPNERLGCQGDGATEVKAHPIFRSINFKRLAAGMLEAPFIPDPQAIYCKDVLDIEQFSTVKGVELEPKDDSFYSKVSTGSVPIPWQNEMIETECFKELNILNLDGTVPPDLDWRGQPSPPPKQGLLQRLFGPIPNLFYTLSPTPTLTSVPTPSPCPLKQSIKG</sequence>
<dbReference type="Pfam" id="PF00069">
    <property type="entry name" value="Pkinase"/>
    <property type="match status" value="1"/>
</dbReference>
<keyword evidence="3 11" id="KW-0723">Serine/threonine-protein kinase</keyword>
<dbReference type="FunFam" id="1.10.167.10:FF:000009">
    <property type="entry name" value="G protein-coupled receptor kinase"/>
    <property type="match status" value="1"/>
</dbReference>
<dbReference type="InterPro" id="IPR000719">
    <property type="entry name" value="Prot_kinase_dom"/>
</dbReference>
<evidence type="ECO:0000256" key="5">
    <source>
        <dbReference type="ARBA" id="ARBA00022679"/>
    </source>
</evidence>
<evidence type="ECO:0000256" key="1">
    <source>
        <dbReference type="ARBA" id="ARBA00001256"/>
    </source>
</evidence>
<reference evidence="16" key="1">
    <citation type="submission" date="2025-08" db="UniProtKB">
        <authorList>
            <consortium name="Ensembl"/>
        </authorList>
    </citation>
    <scope>IDENTIFICATION</scope>
</reference>
<dbReference type="SMART" id="SM00315">
    <property type="entry name" value="RGS"/>
    <property type="match status" value="1"/>
</dbReference>
<keyword evidence="7 11" id="KW-0418">Kinase</keyword>
<dbReference type="Proteomes" id="UP000694427">
    <property type="component" value="Unplaced"/>
</dbReference>
<dbReference type="PROSITE" id="PS50132">
    <property type="entry name" value="RGS"/>
    <property type="match status" value="2"/>
</dbReference>
<dbReference type="Ensembl" id="ENSCCRT00010133301.1">
    <property type="protein sequence ID" value="ENSCCRP00010120042.1"/>
    <property type="gene ID" value="ENSCCRG00010052159.1"/>
</dbReference>
<dbReference type="SUPFAM" id="SSF48097">
    <property type="entry name" value="Regulator of G-protein signaling, RGS"/>
    <property type="match status" value="1"/>
</dbReference>
<evidence type="ECO:0000256" key="6">
    <source>
        <dbReference type="ARBA" id="ARBA00022741"/>
    </source>
</evidence>
<dbReference type="InterPro" id="IPR008271">
    <property type="entry name" value="Ser/Thr_kinase_AS"/>
</dbReference>
<keyword evidence="5 11" id="KW-0808">Transferase</keyword>
<feature type="domain" description="RGS" evidence="14">
    <location>
        <begin position="51"/>
        <end position="112"/>
    </location>
</feature>
<dbReference type="InterPro" id="IPR016137">
    <property type="entry name" value="RGS"/>
</dbReference>
<evidence type="ECO:0000256" key="3">
    <source>
        <dbReference type="ARBA" id="ARBA00022527"/>
    </source>
</evidence>
<dbReference type="PROSITE" id="PS00108">
    <property type="entry name" value="PROTEIN_KINASE_ST"/>
    <property type="match status" value="1"/>
</dbReference>
<comment type="similarity">
    <text evidence="2 11">Belongs to the protein kinase superfamily. AGC Ser/Thr protein kinase family. GPRK subfamily.</text>
</comment>
<dbReference type="Gene3D" id="1.10.510.10">
    <property type="entry name" value="Transferase(Phosphotransferase) domain 1"/>
    <property type="match status" value="1"/>
</dbReference>
<dbReference type="Gene3D" id="6.10.250.2260">
    <property type="match status" value="1"/>
</dbReference>
<keyword evidence="6 10" id="KW-0547">Nucleotide-binding</keyword>
<dbReference type="Gene3D" id="1.10.167.10">
    <property type="entry name" value="Regulator of G-protein Signalling 4, domain 2"/>
    <property type="match status" value="1"/>
</dbReference>
<dbReference type="InterPro" id="IPR011009">
    <property type="entry name" value="Kinase-like_dom_sf"/>
</dbReference>
<evidence type="ECO:0000259" key="14">
    <source>
        <dbReference type="PROSITE" id="PS50132"/>
    </source>
</evidence>
<evidence type="ECO:0000256" key="4">
    <source>
        <dbReference type="ARBA" id="ARBA00022553"/>
    </source>
</evidence>
<dbReference type="PANTHER" id="PTHR24355:SF15">
    <property type="entry name" value="G PROTEIN-COUPLED RECEPTOR KINASE 6"/>
    <property type="match status" value="1"/>
</dbReference>
<dbReference type="InterPro" id="IPR000239">
    <property type="entry name" value="GPCR_kinase"/>
</dbReference>
<feature type="coiled-coil region" evidence="12">
    <location>
        <begin position="372"/>
        <end position="399"/>
    </location>
</feature>
<evidence type="ECO:0000313" key="16">
    <source>
        <dbReference type="Ensembl" id="ENSCCRP00010120042.1"/>
    </source>
</evidence>
<evidence type="ECO:0000259" key="15">
    <source>
        <dbReference type="PROSITE" id="PS51285"/>
    </source>
</evidence>
<dbReference type="SUPFAM" id="SSF56112">
    <property type="entry name" value="Protein kinase-like (PK-like)"/>
    <property type="match status" value="1"/>
</dbReference>
<dbReference type="FunFam" id="1.10.510.10:FF:000074">
    <property type="entry name" value="G protein-coupled receptor kinase"/>
    <property type="match status" value="1"/>
</dbReference>